<name>A0A481YR38_9VIRU</name>
<evidence type="ECO:0000313" key="1">
    <source>
        <dbReference type="EMBL" id="QBK84934.1"/>
    </source>
</evidence>
<reference evidence="1" key="1">
    <citation type="journal article" date="2019" name="MBio">
        <title>Virus Genomes from Deep Sea Sediments Expand the Ocean Megavirome and Support Independent Origins of Viral Gigantism.</title>
        <authorList>
            <person name="Backstrom D."/>
            <person name="Yutin N."/>
            <person name="Jorgensen S.L."/>
            <person name="Dharamshi J."/>
            <person name="Homa F."/>
            <person name="Zaremba-Niedwiedzka K."/>
            <person name="Spang A."/>
            <person name="Wolf Y.I."/>
            <person name="Koonin E.V."/>
            <person name="Ettema T.J."/>
        </authorList>
    </citation>
    <scope>NUCLEOTIDE SEQUENCE</scope>
</reference>
<accession>A0A481YR38</accession>
<protein>
    <submittedName>
        <fullName evidence="1">Uncharacterized protein</fullName>
    </submittedName>
</protein>
<proteinExistence type="predicted"/>
<sequence length="99" mass="11901">MREEIVYYGDIKYEAKYSSGKNKDKKCKNGAYYDIGDKYLCGVHSRKELPKRSKDKIERIEIEKWDKFFDTVSLAKKKNRREHTFLKTNMLKNVSFHKI</sequence>
<gene>
    <name evidence="1" type="ORF">LCDPAC02_01330</name>
</gene>
<dbReference type="EMBL" id="MK500300">
    <property type="protein sequence ID" value="QBK84934.1"/>
    <property type="molecule type" value="Genomic_DNA"/>
</dbReference>
<organism evidence="1">
    <name type="scientific">Pithovirus LCDPAC02</name>
    <dbReference type="NCBI Taxonomy" id="2506601"/>
    <lineage>
        <taxon>Viruses</taxon>
        <taxon>Pithoviruses</taxon>
    </lineage>
</organism>